<evidence type="ECO:0000313" key="6">
    <source>
        <dbReference type="Proteomes" id="UP000245048"/>
    </source>
</evidence>
<sequence>MSDNTVSTPKAVQPVQPPAPAMPECFWQPLAGLRDEMDRVFDNLWRGFGGSPLRRGEMMPPWRNDMPFTAALPAVDVTESDKDFRITAELPGLGRDDVEISLSGNMLTIKGEKKEQRDEKTANHYLSERRFGSFRRSFELPQSVRRDGIEASFDKGVLSVILPKTAEAAQQTRRIEVKSAS</sequence>
<dbReference type="InterPro" id="IPR008978">
    <property type="entry name" value="HSP20-like_chaperone"/>
</dbReference>
<keyword evidence="6" id="KW-1185">Reference proteome</keyword>
<dbReference type="InterPro" id="IPR002068">
    <property type="entry name" value="A-crystallin/Hsp20_dom"/>
</dbReference>
<proteinExistence type="inferred from homology"/>
<evidence type="ECO:0000313" key="5">
    <source>
        <dbReference type="EMBL" id="PWC27008.1"/>
    </source>
</evidence>
<evidence type="ECO:0000259" key="4">
    <source>
        <dbReference type="PROSITE" id="PS01031"/>
    </source>
</evidence>
<gene>
    <name evidence="5" type="ORF">CR165_20180</name>
</gene>
<reference evidence="6" key="1">
    <citation type="submission" date="2017-10" db="EMBL/GenBank/DDBJ databases">
        <authorList>
            <person name="Toshchakov S.V."/>
            <person name="Goeva M.A."/>
        </authorList>
    </citation>
    <scope>NUCLEOTIDE SEQUENCE [LARGE SCALE GENOMIC DNA]</scope>
    <source>
        <strain evidence="6">JR1/69-1-13</strain>
    </source>
</reference>
<dbReference type="EMBL" id="PDOA01000020">
    <property type="protein sequence ID" value="PWC27008.1"/>
    <property type="molecule type" value="Genomic_DNA"/>
</dbReference>
<dbReference type="SUPFAM" id="SSF49764">
    <property type="entry name" value="HSP20-like chaperones"/>
    <property type="match status" value="1"/>
</dbReference>
<dbReference type="AlphaFoldDB" id="A0A2U1UZC6"/>
<organism evidence="5 6">
    <name type="scientific">Teichococcus aestuarii</name>
    <dbReference type="NCBI Taxonomy" id="568898"/>
    <lineage>
        <taxon>Bacteria</taxon>
        <taxon>Pseudomonadati</taxon>
        <taxon>Pseudomonadota</taxon>
        <taxon>Alphaproteobacteria</taxon>
        <taxon>Acetobacterales</taxon>
        <taxon>Roseomonadaceae</taxon>
        <taxon>Roseomonas</taxon>
    </lineage>
</organism>
<comment type="similarity">
    <text evidence="1 2">Belongs to the small heat shock protein (HSP20) family.</text>
</comment>
<dbReference type="Pfam" id="PF00011">
    <property type="entry name" value="HSP20"/>
    <property type="match status" value="1"/>
</dbReference>
<name>A0A2U1UZC6_9PROT</name>
<evidence type="ECO:0000256" key="1">
    <source>
        <dbReference type="PROSITE-ProRule" id="PRU00285"/>
    </source>
</evidence>
<evidence type="ECO:0000256" key="2">
    <source>
        <dbReference type="RuleBase" id="RU003616"/>
    </source>
</evidence>
<dbReference type="Proteomes" id="UP000245048">
    <property type="component" value="Unassembled WGS sequence"/>
</dbReference>
<dbReference type="PROSITE" id="PS01031">
    <property type="entry name" value="SHSP"/>
    <property type="match status" value="1"/>
</dbReference>
<dbReference type="OrthoDB" id="9808910at2"/>
<feature type="region of interest" description="Disordered" evidence="3">
    <location>
        <begin position="1"/>
        <end position="20"/>
    </location>
</feature>
<protein>
    <submittedName>
        <fullName evidence="5">Molecular chaperone Hsp20</fullName>
    </submittedName>
</protein>
<evidence type="ECO:0000256" key="3">
    <source>
        <dbReference type="SAM" id="MobiDB-lite"/>
    </source>
</evidence>
<accession>A0A2U1UZC6</accession>
<dbReference type="PANTHER" id="PTHR11527">
    <property type="entry name" value="HEAT-SHOCK PROTEIN 20 FAMILY MEMBER"/>
    <property type="match status" value="1"/>
</dbReference>
<dbReference type="InterPro" id="IPR031107">
    <property type="entry name" value="Small_HSP"/>
</dbReference>
<comment type="caution">
    <text evidence="5">The sequence shown here is derived from an EMBL/GenBank/DDBJ whole genome shotgun (WGS) entry which is preliminary data.</text>
</comment>
<dbReference type="CDD" id="cd06464">
    <property type="entry name" value="ACD_sHsps-like"/>
    <property type="match status" value="1"/>
</dbReference>
<feature type="domain" description="SHSP" evidence="4">
    <location>
        <begin position="66"/>
        <end position="180"/>
    </location>
</feature>
<dbReference type="RefSeq" id="WP_109518753.1">
    <property type="nucleotide sequence ID" value="NZ_PDOA01000020.1"/>
</dbReference>
<dbReference type="Gene3D" id="2.60.40.790">
    <property type="match status" value="1"/>
</dbReference>